<evidence type="ECO:0000256" key="1">
    <source>
        <dbReference type="PROSITE-ProRule" id="PRU00169"/>
    </source>
</evidence>
<protein>
    <submittedName>
        <fullName evidence="3">Response regulator</fullName>
    </submittedName>
</protein>
<keyword evidence="1" id="KW-0597">Phosphoprotein</keyword>
<accession>A0AAW9S0I9</accession>
<dbReference type="CDD" id="cd17546">
    <property type="entry name" value="REC_hyHK_CKI1_RcsC-like"/>
    <property type="match status" value="1"/>
</dbReference>
<dbReference type="InterPro" id="IPR011006">
    <property type="entry name" value="CheY-like_superfamily"/>
</dbReference>
<sequence>MSNYKILIVEDDLTNMFVLKKILAKDHRISTASNSAEALKLAQKIAFEVVLMDINLGRGSLDGVQVMQEMKKMPNQQRTYFVAVTSFANVEDKARFLKAGFDHYIPKPYMREDILSAIQQAH</sequence>
<dbReference type="AlphaFoldDB" id="A0AAW9S0I9"/>
<dbReference type="PANTHER" id="PTHR43228">
    <property type="entry name" value="TWO-COMPONENT RESPONSE REGULATOR"/>
    <property type="match status" value="1"/>
</dbReference>
<dbReference type="PANTHER" id="PTHR43228:SF1">
    <property type="entry name" value="TWO-COMPONENT RESPONSE REGULATOR ARR22"/>
    <property type="match status" value="1"/>
</dbReference>
<dbReference type="Proteomes" id="UP001403385">
    <property type="component" value="Unassembled WGS sequence"/>
</dbReference>
<evidence type="ECO:0000259" key="2">
    <source>
        <dbReference type="PROSITE" id="PS50110"/>
    </source>
</evidence>
<proteinExistence type="predicted"/>
<dbReference type="PROSITE" id="PS50110">
    <property type="entry name" value="RESPONSE_REGULATORY"/>
    <property type="match status" value="1"/>
</dbReference>
<dbReference type="SMART" id="SM00448">
    <property type="entry name" value="REC"/>
    <property type="match status" value="1"/>
</dbReference>
<evidence type="ECO:0000313" key="4">
    <source>
        <dbReference type="Proteomes" id="UP001403385"/>
    </source>
</evidence>
<dbReference type="Pfam" id="PF00072">
    <property type="entry name" value="Response_reg"/>
    <property type="match status" value="1"/>
</dbReference>
<gene>
    <name evidence="3" type="ORF">AAG747_05300</name>
</gene>
<comment type="caution">
    <text evidence="3">The sequence shown here is derived from an EMBL/GenBank/DDBJ whole genome shotgun (WGS) entry which is preliminary data.</text>
</comment>
<dbReference type="InterPro" id="IPR001789">
    <property type="entry name" value="Sig_transdc_resp-reg_receiver"/>
</dbReference>
<keyword evidence="4" id="KW-1185">Reference proteome</keyword>
<reference evidence="3 4" key="1">
    <citation type="submission" date="2024-04" db="EMBL/GenBank/DDBJ databases">
        <title>Novel genus in family Flammeovirgaceae.</title>
        <authorList>
            <person name="Nguyen T.H."/>
            <person name="Vuong T.Q."/>
            <person name="Le H."/>
            <person name="Kim S.-G."/>
        </authorList>
    </citation>
    <scope>NUCLEOTIDE SEQUENCE [LARGE SCALE GENOMIC DNA]</scope>
    <source>
        <strain evidence="3 4">JCM 23209</strain>
    </source>
</reference>
<feature type="domain" description="Response regulatory" evidence="2">
    <location>
        <begin position="5"/>
        <end position="122"/>
    </location>
</feature>
<evidence type="ECO:0000313" key="3">
    <source>
        <dbReference type="EMBL" id="MEN7547313.1"/>
    </source>
</evidence>
<dbReference type="RefSeq" id="WP_346820097.1">
    <property type="nucleotide sequence ID" value="NZ_JBDKWZ010000002.1"/>
</dbReference>
<dbReference type="GO" id="GO:0000160">
    <property type="term" value="P:phosphorelay signal transduction system"/>
    <property type="evidence" value="ECO:0007669"/>
    <property type="project" value="InterPro"/>
</dbReference>
<dbReference type="InterPro" id="IPR052048">
    <property type="entry name" value="ST_Response_Regulator"/>
</dbReference>
<dbReference type="EMBL" id="JBDKWZ010000002">
    <property type="protein sequence ID" value="MEN7547313.1"/>
    <property type="molecule type" value="Genomic_DNA"/>
</dbReference>
<organism evidence="3 4">
    <name type="scientific">Rapidithrix thailandica</name>
    <dbReference type="NCBI Taxonomy" id="413964"/>
    <lineage>
        <taxon>Bacteria</taxon>
        <taxon>Pseudomonadati</taxon>
        <taxon>Bacteroidota</taxon>
        <taxon>Cytophagia</taxon>
        <taxon>Cytophagales</taxon>
        <taxon>Flammeovirgaceae</taxon>
        <taxon>Rapidithrix</taxon>
    </lineage>
</organism>
<name>A0AAW9S0I9_9BACT</name>
<dbReference type="Gene3D" id="3.40.50.2300">
    <property type="match status" value="1"/>
</dbReference>
<dbReference type="SUPFAM" id="SSF52172">
    <property type="entry name" value="CheY-like"/>
    <property type="match status" value="1"/>
</dbReference>
<feature type="modified residue" description="4-aspartylphosphate" evidence="1">
    <location>
        <position position="53"/>
    </location>
</feature>